<dbReference type="SUPFAM" id="SSF55120">
    <property type="entry name" value="Pseudouridine synthase"/>
    <property type="match status" value="1"/>
</dbReference>
<evidence type="ECO:0000313" key="4">
    <source>
        <dbReference type="EMBL" id="KAE9031157.1"/>
    </source>
</evidence>
<dbReference type="EMBL" id="QXFU01000526">
    <property type="protein sequence ID" value="KAE9031157.1"/>
    <property type="molecule type" value="Genomic_DNA"/>
</dbReference>
<dbReference type="InterPro" id="IPR001656">
    <property type="entry name" value="PsdUridine_synth_TruD"/>
</dbReference>
<dbReference type="PANTHER" id="PTHR13326">
    <property type="entry name" value="TRNA PSEUDOURIDINE SYNTHASE D"/>
    <property type="match status" value="1"/>
</dbReference>
<dbReference type="GO" id="GO:0001522">
    <property type="term" value="P:pseudouridine synthesis"/>
    <property type="evidence" value="ECO:0007669"/>
    <property type="project" value="InterPro"/>
</dbReference>
<evidence type="ECO:0000259" key="3">
    <source>
        <dbReference type="PROSITE" id="PS50984"/>
    </source>
</evidence>
<reference evidence="6 7" key="1">
    <citation type="submission" date="2018-09" db="EMBL/GenBank/DDBJ databases">
        <title>Genomic investigation of the strawberry pathogen Phytophthora fragariae indicates pathogenicity is determined by transcriptional variation in three key races.</title>
        <authorList>
            <person name="Adams T.M."/>
            <person name="Armitage A.D."/>
            <person name="Sobczyk M.K."/>
            <person name="Bates H.J."/>
            <person name="Dunwell J.M."/>
            <person name="Nellist C.F."/>
            <person name="Harrison R.J."/>
        </authorList>
    </citation>
    <scope>NUCLEOTIDE SEQUENCE [LARGE SCALE GENOMIC DNA]</scope>
    <source>
        <strain evidence="5 6">SCRP249</strain>
        <strain evidence="4 7">SCRP324</strain>
    </source>
</reference>
<name>A0A6A3MJS7_9STRA</name>
<evidence type="ECO:0000313" key="7">
    <source>
        <dbReference type="Proteomes" id="UP000435112"/>
    </source>
</evidence>
<dbReference type="Gene3D" id="3.30.70.3160">
    <property type="match status" value="1"/>
</dbReference>
<dbReference type="Proteomes" id="UP000435112">
    <property type="component" value="Unassembled WGS sequence"/>
</dbReference>
<evidence type="ECO:0000256" key="2">
    <source>
        <dbReference type="ARBA" id="ARBA00023235"/>
    </source>
</evidence>
<dbReference type="CDD" id="cd02576">
    <property type="entry name" value="PseudoU_synth_ScPUS7"/>
    <property type="match status" value="1"/>
</dbReference>
<dbReference type="EMBL" id="QXFV01000575">
    <property type="protein sequence ID" value="KAE9033736.1"/>
    <property type="molecule type" value="Genomic_DNA"/>
</dbReference>
<evidence type="ECO:0000313" key="5">
    <source>
        <dbReference type="EMBL" id="KAE9033736.1"/>
    </source>
</evidence>
<dbReference type="InterPro" id="IPR042214">
    <property type="entry name" value="TruD_catalytic"/>
</dbReference>
<dbReference type="GO" id="GO:0009982">
    <property type="term" value="F:pseudouridine synthase activity"/>
    <property type="evidence" value="ECO:0007669"/>
    <property type="project" value="InterPro"/>
</dbReference>
<evidence type="ECO:0000313" key="6">
    <source>
        <dbReference type="Proteomes" id="UP000429607"/>
    </source>
</evidence>
<comment type="caution">
    <text evidence="4">The sequence shown here is derived from an EMBL/GenBank/DDBJ whole genome shotgun (WGS) entry which is preliminary data.</text>
</comment>
<dbReference type="OrthoDB" id="447290at2759"/>
<sequence length="654" mass="72697">MELLEDGAVLDGSAVGIEAFVDASKGRLIVRGRIKSKPEDFVVREISAAGEVVGFSDKSDRVPTESERDDVLKKIEEASQKQKKERLVFDEPADGWRAALTELIGAEACENVASVAYGRLVECFLSSPTEFRDRVYLQNCIQNCFPGLDCKLQKALSIEDQAEEQQIQVVLDHVYKKFRDGGVAIENCDRLLAFLRKGADDPPGAKGLELEHEDTKEARTTLHRVIAKNSSSFKTKTETRNSVQRLIVHFLPKNGKKRKRSQPQAYLRFVLQKTNQEHFACFDKLARWLHRPLSAFSYAGTKDKTAITFQHVVASGVAPDRLLGVNNATCKEDASTGIRVGDLQYVETPMALGGASGNRFSIVIRGLSDEMEPSSKTIQSTLESALENIKHQGFANYFGFQRVGLPTNTVRAHHIGEKIIASKWEEALRLILAAQDSDSEDGAKAKQLYLESRDVEAALKLMPHGMSVERQVLQGLKRFGSDAFEQAVLSVSFSRRAMYMHAYQSYLFNRIVSLRLHKYGNKVVEGDLIKCDIPSEKSVAMKVVTAEEAAELNRTHKHALGLVYLPLPGTSVTLPSNSIKEACLKMMEEDGTKGALCEVGPVKGAYRSLVAYPRDLEWTWQEDDDKALSLQLSFSLDSGCFATMCLREVLHSDL</sequence>
<dbReference type="Gene3D" id="3.30.2350.20">
    <property type="entry name" value="TruD, catalytic domain"/>
    <property type="match status" value="1"/>
</dbReference>
<evidence type="ECO:0000256" key="1">
    <source>
        <dbReference type="ARBA" id="ARBA00007953"/>
    </source>
</evidence>
<dbReference type="Pfam" id="PF01142">
    <property type="entry name" value="TruD"/>
    <property type="match status" value="1"/>
</dbReference>
<dbReference type="Proteomes" id="UP000429607">
    <property type="component" value="Unassembled WGS sequence"/>
</dbReference>
<gene>
    <name evidence="5" type="ORF">PR001_g10033</name>
    <name evidence="4" type="ORF">PR002_g9705</name>
</gene>
<dbReference type="NCBIfam" id="TIGR00094">
    <property type="entry name" value="tRNA_TruD_broad"/>
    <property type="match status" value="1"/>
</dbReference>
<protein>
    <recommendedName>
        <fullName evidence="3">TRUD domain-containing protein</fullName>
    </recommendedName>
</protein>
<dbReference type="InterPro" id="IPR011760">
    <property type="entry name" value="PsdUridine_synth_TruD_insert"/>
</dbReference>
<dbReference type="InterPro" id="IPR020103">
    <property type="entry name" value="PsdUridine_synth_cat_dom_sf"/>
</dbReference>
<feature type="domain" description="TRUD" evidence="3">
    <location>
        <begin position="393"/>
        <end position="612"/>
    </location>
</feature>
<organism evidence="4 7">
    <name type="scientific">Phytophthora rubi</name>
    <dbReference type="NCBI Taxonomy" id="129364"/>
    <lineage>
        <taxon>Eukaryota</taxon>
        <taxon>Sar</taxon>
        <taxon>Stramenopiles</taxon>
        <taxon>Oomycota</taxon>
        <taxon>Peronosporomycetes</taxon>
        <taxon>Peronosporales</taxon>
        <taxon>Peronosporaceae</taxon>
        <taxon>Phytophthora</taxon>
    </lineage>
</organism>
<dbReference type="PIRSF" id="PIRSF037016">
    <property type="entry name" value="Pseudouridin_synth_euk_prd"/>
    <property type="match status" value="1"/>
</dbReference>
<accession>A0A6A3MJS7</accession>
<proteinExistence type="inferred from homology"/>
<dbReference type="AlphaFoldDB" id="A0A6A3MJS7"/>
<dbReference type="GO" id="GO:0005634">
    <property type="term" value="C:nucleus"/>
    <property type="evidence" value="ECO:0007669"/>
    <property type="project" value="TreeGrafter"/>
</dbReference>
<keyword evidence="2" id="KW-0413">Isomerase</keyword>
<dbReference type="PANTHER" id="PTHR13326:SF21">
    <property type="entry name" value="PSEUDOURIDYLATE SYNTHASE PUS7L"/>
    <property type="match status" value="1"/>
</dbReference>
<comment type="similarity">
    <text evidence="1">Belongs to the pseudouridine synthase TruD family.</text>
</comment>
<dbReference type="PROSITE" id="PS50984">
    <property type="entry name" value="TRUD"/>
    <property type="match status" value="1"/>
</dbReference>
<dbReference type="Gene3D" id="1.10.1510.30">
    <property type="match status" value="1"/>
</dbReference>
<dbReference type="GO" id="GO:0003723">
    <property type="term" value="F:RNA binding"/>
    <property type="evidence" value="ECO:0007669"/>
    <property type="project" value="InterPro"/>
</dbReference>